<evidence type="ECO:0000313" key="2">
    <source>
        <dbReference type="Proteomes" id="UP000199520"/>
    </source>
</evidence>
<dbReference type="PANTHER" id="PTHR48228">
    <property type="entry name" value="SUCCINYL-COA--D-CITRAMALATE COA-TRANSFERASE"/>
    <property type="match status" value="1"/>
</dbReference>
<gene>
    <name evidence="1" type="ORF">SAMN04490355_100622</name>
</gene>
<dbReference type="PANTHER" id="PTHR48228:SF5">
    <property type="entry name" value="ALPHA-METHYLACYL-COA RACEMASE"/>
    <property type="match status" value="1"/>
</dbReference>
<dbReference type="SUPFAM" id="SSF89796">
    <property type="entry name" value="CoA-transferase family III (CaiB/BaiF)"/>
    <property type="match status" value="1"/>
</dbReference>
<dbReference type="Gene3D" id="3.40.50.10540">
    <property type="entry name" value="Crotonobetainyl-coa:carnitine coa-transferase, domain 1"/>
    <property type="match status" value="1"/>
</dbReference>
<dbReference type="AlphaFoldDB" id="A0A1I4I2A2"/>
<dbReference type="EMBL" id="FOTS01000006">
    <property type="protein sequence ID" value="SFL48053.1"/>
    <property type="molecule type" value="Genomic_DNA"/>
</dbReference>
<sequence length="390" mass="43752">MNEKSFAGLKVLDLTRYLPGGYATQVFADLGAEVIKVEEMAKGDFCRGDEPKINNVSYYFAALCRNKKSVTLNLKSEDGLNIFKKLARESDIIIENYRPGVTKRLGIDYAQIKKINPRIIYCSLSAFGQDDPMSLKAIHDVNLQALSGYLSLNGGKLSPLHLADVATATSAAQGIAIALYHRERTGAGQSVDIPMFDSLVWWLSLLTSRYHFQGNQISAETIEYPALCYNIYETRDKGLLSFGMVEDKFWKIFCDSTGMQDLIPKQFLRRHEDPEAWERMDQLVASKTQAEWMDWLKDKDICITPVKKMGDAIKDIVASNTGIMEYVEYPIVGKILQTKLPYRLSEIPISLQSAAHPPALGQDTREILEQLGFDKKEIDLFVKQGAVGVS</sequence>
<keyword evidence="2" id="KW-1185">Reference proteome</keyword>
<evidence type="ECO:0000313" key="1">
    <source>
        <dbReference type="EMBL" id="SFL48053.1"/>
    </source>
</evidence>
<accession>A0A1I4I2A2</accession>
<dbReference type="InterPro" id="IPR003673">
    <property type="entry name" value="CoA-Trfase_fam_III"/>
</dbReference>
<dbReference type="STRING" id="1123291.SAMN04490355_100622"/>
<dbReference type="InterPro" id="IPR050509">
    <property type="entry name" value="CoA-transferase_III"/>
</dbReference>
<dbReference type="InterPro" id="IPR044855">
    <property type="entry name" value="CoA-Trfase_III_dom3_sf"/>
</dbReference>
<dbReference type="GO" id="GO:0016740">
    <property type="term" value="F:transferase activity"/>
    <property type="evidence" value="ECO:0007669"/>
    <property type="project" value="UniProtKB-KW"/>
</dbReference>
<organism evidence="1 2">
    <name type="scientific">Pelosinus propionicus DSM 13327</name>
    <dbReference type="NCBI Taxonomy" id="1123291"/>
    <lineage>
        <taxon>Bacteria</taxon>
        <taxon>Bacillati</taxon>
        <taxon>Bacillota</taxon>
        <taxon>Negativicutes</taxon>
        <taxon>Selenomonadales</taxon>
        <taxon>Sporomusaceae</taxon>
        <taxon>Pelosinus</taxon>
    </lineage>
</organism>
<proteinExistence type="predicted"/>
<dbReference type="OrthoDB" id="9797653at2"/>
<dbReference type="Gene3D" id="3.30.1540.10">
    <property type="entry name" value="formyl-coa transferase, domain 3"/>
    <property type="match status" value="1"/>
</dbReference>
<protein>
    <submittedName>
        <fullName evidence="1">Crotonobetainyl-CoA:carnitine CoA-transferase CaiB</fullName>
    </submittedName>
</protein>
<reference evidence="2" key="1">
    <citation type="submission" date="2016-10" db="EMBL/GenBank/DDBJ databases">
        <authorList>
            <person name="Varghese N."/>
            <person name="Submissions S."/>
        </authorList>
    </citation>
    <scope>NUCLEOTIDE SEQUENCE [LARGE SCALE GENOMIC DNA]</scope>
    <source>
        <strain evidence="2">DSM 13327</strain>
    </source>
</reference>
<dbReference type="InterPro" id="IPR023606">
    <property type="entry name" value="CoA-Trfase_III_dom_1_sf"/>
</dbReference>
<dbReference type="RefSeq" id="WP_090933284.1">
    <property type="nucleotide sequence ID" value="NZ_FOTS01000006.1"/>
</dbReference>
<name>A0A1I4I2A2_9FIRM</name>
<dbReference type="Proteomes" id="UP000199520">
    <property type="component" value="Unassembled WGS sequence"/>
</dbReference>
<dbReference type="Pfam" id="PF02515">
    <property type="entry name" value="CoA_transf_3"/>
    <property type="match status" value="1"/>
</dbReference>
<keyword evidence="1" id="KW-0808">Transferase</keyword>